<gene>
    <name evidence="1" type="ORF">LCGC14_1245200</name>
</gene>
<sequence length="265" mass="31141">MMIKVLLHIMRLEIQDLKELFENEISVKYILEDLICYDSSVEDNKQKAISLMKEQDFDILGFKENNRISHFIDKKGKVRTIKIEDIITEVTPLSDVMNLLTQKKRLFVLRNNIITGIVTRADLQKTPVLLFLFGILSIFEVLCTELIRKCYIGDEWETGIEYSLIGAKKTFKKLKEKNEELELLDCTYLSTKLDVLSNTEVFHDLLNQIGEKSDEDKDYLLKNVKDLRNSVFHPRDYLKEKGWNDINQIYKKIEMLIKKIEALLK</sequence>
<reference evidence="1" key="1">
    <citation type="journal article" date="2015" name="Nature">
        <title>Complex archaea that bridge the gap between prokaryotes and eukaryotes.</title>
        <authorList>
            <person name="Spang A."/>
            <person name="Saw J.H."/>
            <person name="Jorgensen S.L."/>
            <person name="Zaremba-Niedzwiedzka K."/>
            <person name="Martijn J."/>
            <person name="Lind A.E."/>
            <person name="van Eijk R."/>
            <person name="Schleper C."/>
            <person name="Guy L."/>
            <person name="Ettema T.J."/>
        </authorList>
    </citation>
    <scope>NUCLEOTIDE SEQUENCE</scope>
</reference>
<protein>
    <recommendedName>
        <fullName evidence="2">CBS domain-containing protein</fullName>
    </recommendedName>
</protein>
<accession>A0A0F9L8I8</accession>
<name>A0A0F9L8I8_9ZZZZ</name>
<dbReference type="AlphaFoldDB" id="A0A0F9L8I8"/>
<evidence type="ECO:0000313" key="1">
    <source>
        <dbReference type="EMBL" id="KKM89783.1"/>
    </source>
</evidence>
<dbReference type="EMBL" id="LAZR01006766">
    <property type="protein sequence ID" value="KKM89783.1"/>
    <property type="molecule type" value="Genomic_DNA"/>
</dbReference>
<comment type="caution">
    <text evidence="1">The sequence shown here is derived from an EMBL/GenBank/DDBJ whole genome shotgun (WGS) entry which is preliminary data.</text>
</comment>
<organism evidence="1">
    <name type="scientific">marine sediment metagenome</name>
    <dbReference type="NCBI Taxonomy" id="412755"/>
    <lineage>
        <taxon>unclassified sequences</taxon>
        <taxon>metagenomes</taxon>
        <taxon>ecological metagenomes</taxon>
    </lineage>
</organism>
<evidence type="ECO:0008006" key="2">
    <source>
        <dbReference type="Google" id="ProtNLM"/>
    </source>
</evidence>
<proteinExistence type="predicted"/>